<dbReference type="Proteomes" id="UP001430953">
    <property type="component" value="Unassembled WGS sequence"/>
</dbReference>
<dbReference type="PANTHER" id="PTHR22684:SF0">
    <property type="entry name" value="RIBOSOME QUALITY CONTROL COMPLEX SUBUNIT TCF25"/>
    <property type="match status" value="1"/>
</dbReference>
<evidence type="ECO:0000256" key="1">
    <source>
        <dbReference type="SAM" id="MobiDB-lite"/>
    </source>
</evidence>
<protein>
    <recommendedName>
        <fullName evidence="4">Transcription factor 25</fullName>
    </recommendedName>
</protein>
<gene>
    <name evidence="2" type="ORF">PUN28_010180</name>
</gene>
<sequence length="604" mass="69755">MSTRYIKKVYGKDVTLEKDNDASDVEVSVTSNAKSKSFNVFNVLNQNSDKDDDIDDRQKDEDQISNNANYNDTKRKKKKKRYKKLENEKIKSQQEHAAESIEDVDEIEQSIREVNKLLGEPVPGCSNQVLEAQWIDKISKESMLIVQRKHLNPYNELKRIFGSKTVEDGQSKRNKGRPGNSKKTWLICPQDNMWLQTNKSGLSMSLDNSMKTTGNVQYFVYDHSASYKEIQHKFLRAVESLNPDNIVNIVNAHSYHIDSLLQVSEMCKINDDLAYAAEFIKRALYCLECAFHPFFNITTAQCRMDYRKQQNRALFITLFKHLGFVGGRACYRTSLEFCKLLLSLDPETDPLAVVLCIDFYALKAKEYEWFIKFCNLWEDSRNLTQLPNIAYSLALAHFRLGNKTEADTLLQNALIMFPGVLTLLLEKCSIQTDAKVINHDFFNSKAQNTTLPALDKLQNLYVERSFHLWKEADILPWLEECVHLVLNRVEPKDDYVKYCQVKRSQRYRGKPPRNILRHIILSDLQNVIVNVQEIQGEDPMLSHDPLPPLDSIDIYKRPTTNDRPVENNSNLISLFFSSLFTDINDATAALNELNLFDEDDQDAE</sequence>
<evidence type="ECO:0000313" key="2">
    <source>
        <dbReference type="EMBL" id="KAL0117159.1"/>
    </source>
</evidence>
<dbReference type="PANTHER" id="PTHR22684">
    <property type="entry name" value="NULP1-RELATED"/>
    <property type="match status" value="1"/>
</dbReference>
<dbReference type="InterPro" id="IPR006994">
    <property type="entry name" value="TCF25/Rqc1"/>
</dbReference>
<dbReference type="GO" id="GO:1990112">
    <property type="term" value="C:RQC complex"/>
    <property type="evidence" value="ECO:0007669"/>
    <property type="project" value="TreeGrafter"/>
</dbReference>
<keyword evidence="3" id="KW-1185">Reference proteome</keyword>
<feature type="compositionally biased region" description="Basic residues" evidence="1">
    <location>
        <begin position="74"/>
        <end position="83"/>
    </location>
</feature>
<comment type="caution">
    <text evidence="2">The sequence shown here is derived from an EMBL/GenBank/DDBJ whole genome shotgun (WGS) entry which is preliminary data.</text>
</comment>
<dbReference type="AlphaFoldDB" id="A0AAW2FMG5"/>
<name>A0AAW2FMG5_9HYME</name>
<feature type="compositionally biased region" description="Basic and acidic residues" evidence="1">
    <location>
        <begin position="84"/>
        <end position="99"/>
    </location>
</feature>
<feature type="region of interest" description="Disordered" evidence="1">
    <location>
        <begin position="46"/>
        <end position="102"/>
    </location>
</feature>
<dbReference type="EMBL" id="JADYXP020000009">
    <property type="protein sequence ID" value="KAL0117159.1"/>
    <property type="molecule type" value="Genomic_DNA"/>
</dbReference>
<organism evidence="2 3">
    <name type="scientific">Cardiocondyla obscurior</name>
    <dbReference type="NCBI Taxonomy" id="286306"/>
    <lineage>
        <taxon>Eukaryota</taxon>
        <taxon>Metazoa</taxon>
        <taxon>Ecdysozoa</taxon>
        <taxon>Arthropoda</taxon>
        <taxon>Hexapoda</taxon>
        <taxon>Insecta</taxon>
        <taxon>Pterygota</taxon>
        <taxon>Neoptera</taxon>
        <taxon>Endopterygota</taxon>
        <taxon>Hymenoptera</taxon>
        <taxon>Apocrita</taxon>
        <taxon>Aculeata</taxon>
        <taxon>Formicoidea</taxon>
        <taxon>Formicidae</taxon>
        <taxon>Myrmicinae</taxon>
        <taxon>Cardiocondyla</taxon>
    </lineage>
</organism>
<evidence type="ECO:0008006" key="4">
    <source>
        <dbReference type="Google" id="ProtNLM"/>
    </source>
</evidence>
<evidence type="ECO:0000313" key="3">
    <source>
        <dbReference type="Proteomes" id="UP001430953"/>
    </source>
</evidence>
<reference evidence="2 3" key="1">
    <citation type="submission" date="2023-03" db="EMBL/GenBank/DDBJ databases">
        <title>High recombination rates correlate with genetic variation in Cardiocondyla obscurior ants.</title>
        <authorList>
            <person name="Errbii M."/>
        </authorList>
    </citation>
    <scope>NUCLEOTIDE SEQUENCE [LARGE SCALE GENOMIC DNA]</scope>
    <source>
        <strain evidence="2">Alpha-2009</strain>
        <tissue evidence="2">Whole body</tissue>
    </source>
</reference>
<proteinExistence type="predicted"/>
<accession>A0AAW2FMG5</accession>
<dbReference type="Pfam" id="PF04910">
    <property type="entry name" value="Tcf25"/>
    <property type="match status" value="1"/>
</dbReference>